<dbReference type="Proteomes" id="UP000095759">
    <property type="component" value="Unassembled WGS sequence"/>
</dbReference>
<name>A0A1E5NYF1_9ACTN</name>
<feature type="transmembrane region" description="Helical" evidence="1">
    <location>
        <begin position="129"/>
        <end position="148"/>
    </location>
</feature>
<feature type="transmembrane region" description="Helical" evidence="1">
    <location>
        <begin position="74"/>
        <end position="91"/>
    </location>
</feature>
<dbReference type="RefSeq" id="WP_069931111.1">
    <property type="nucleotide sequence ID" value="NZ_MEHI01000005.1"/>
</dbReference>
<keyword evidence="1" id="KW-0812">Transmembrane</keyword>
<keyword evidence="1" id="KW-0472">Membrane</keyword>
<protein>
    <submittedName>
        <fullName evidence="2">Uncharacterized protein</fullName>
    </submittedName>
</protein>
<evidence type="ECO:0000313" key="3">
    <source>
        <dbReference type="Proteomes" id="UP000095759"/>
    </source>
</evidence>
<keyword evidence="1" id="KW-1133">Transmembrane helix</keyword>
<organism evidence="2 3">
    <name type="scientific">Streptomyces agglomeratus</name>
    <dbReference type="NCBI Taxonomy" id="285458"/>
    <lineage>
        <taxon>Bacteria</taxon>
        <taxon>Bacillati</taxon>
        <taxon>Actinomycetota</taxon>
        <taxon>Actinomycetes</taxon>
        <taxon>Kitasatosporales</taxon>
        <taxon>Streptomycetaceae</taxon>
        <taxon>Streptomyces</taxon>
    </lineage>
</organism>
<dbReference type="AlphaFoldDB" id="A0A1E5NYF1"/>
<dbReference type="EMBL" id="MEHJ01000002">
    <property type="protein sequence ID" value="OEJ21304.1"/>
    <property type="molecule type" value="Genomic_DNA"/>
</dbReference>
<evidence type="ECO:0000256" key="1">
    <source>
        <dbReference type="SAM" id="Phobius"/>
    </source>
</evidence>
<keyword evidence="3" id="KW-1185">Reference proteome</keyword>
<evidence type="ECO:0000313" key="2">
    <source>
        <dbReference type="EMBL" id="OEJ21304.1"/>
    </source>
</evidence>
<feature type="transmembrane region" description="Helical" evidence="1">
    <location>
        <begin position="160"/>
        <end position="181"/>
    </location>
</feature>
<sequence length="211" mass="21127">MKIMVGGLAVGVGFGAATSLVNAFSSPYGELGAPLTGTAWAKAAKVLSLLMDAGWSWAALAVAMGWLAGARVQGALVGALALIAATVAYYITDAFVWGAGTDMVDWLVVGLPFGLVLGAVGAAIRRPGLIGLLAALTVPVGAAVQMVVLPPRPHLTLTPAIVLAEAIVWTAAVLGVGWAVYRFRAEKRAVGAVVGEPTAAPDLGSVAAGNS</sequence>
<feature type="transmembrane region" description="Helical" evidence="1">
    <location>
        <begin position="103"/>
        <end position="122"/>
    </location>
</feature>
<reference evidence="2 3" key="1">
    <citation type="submission" date="2016-08" db="EMBL/GenBank/DDBJ databases">
        <title>Complete genome sequence of Streptomyces agglomeratus strain 6-3-2, a novel anti-MRSA actinomycete isolated from Wuli of Tebit, China.</title>
        <authorList>
            <person name="Chen X."/>
        </authorList>
    </citation>
    <scope>NUCLEOTIDE SEQUENCE [LARGE SCALE GENOMIC DNA]</scope>
    <source>
        <strain evidence="2 3">6-3-2</strain>
    </source>
</reference>
<feature type="transmembrane region" description="Helical" evidence="1">
    <location>
        <begin position="47"/>
        <end position="67"/>
    </location>
</feature>
<proteinExistence type="predicted"/>
<accession>A0A1E5NYF1</accession>
<dbReference type="OrthoDB" id="3482897at2"/>
<gene>
    <name evidence="2" type="ORF">AS594_37520</name>
</gene>
<comment type="caution">
    <text evidence="2">The sequence shown here is derived from an EMBL/GenBank/DDBJ whole genome shotgun (WGS) entry which is preliminary data.</text>
</comment>